<keyword evidence="3" id="KW-1185">Reference proteome</keyword>
<dbReference type="Proteomes" id="UP000029443">
    <property type="component" value="Unassembled WGS sequence"/>
</dbReference>
<evidence type="ECO:0000313" key="3">
    <source>
        <dbReference type="Proteomes" id="UP000029443"/>
    </source>
</evidence>
<organism evidence="2 3">
    <name type="scientific">Alcanivorax jadensis T9</name>
    <dbReference type="NCBI Taxonomy" id="1177181"/>
    <lineage>
        <taxon>Bacteria</taxon>
        <taxon>Pseudomonadati</taxon>
        <taxon>Pseudomonadota</taxon>
        <taxon>Gammaproteobacteria</taxon>
        <taxon>Oceanospirillales</taxon>
        <taxon>Alcanivoracaceae</taxon>
        <taxon>Alcanivorax</taxon>
    </lineage>
</organism>
<feature type="signal peptide" evidence="1">
    <location>
        <begin position="1"/>
        <end position="21"/>
    </location>
</feature>
<reference evidence="2 3" key="1">
    <citation type="submission" date="2012-09" db="EMBL/GenBank/DDBJ databases">
        <title>Genome Sequence of alkane-degrading Bacterium Alcanivorax jadensis T9.</title>
        <authorList>
            <person name="Lai Q."/>
            <person name="Shao Z."/>
        </authorList>
    </citation>
    <scope>NUCLEOTIDE SEQUENCE [LARGE SCALE GENOMIC DNA]</scope>
    <source>
        <strain evidence="2 3">T9</strain>
    </source>
</reference>
<dbReference type="InterPro" id="IPR045503">
    <property type="entry name" value="DUF6488"/>
</dbReference>
<keyword evidence="1" id="KW-0732">Signal</keyword>
<comment type="caution">
    <text evidence="2">The sequence shown here is derived from an EMBL/GenBank/DDBJ whole genome shotgun (WGS) entry which is preliminary data.</text>
</comment>
<dbReference type="Pfam" id="PF20098">
    <property type="entry name" value="DUF6488"/>
    <property type="match status" value="1"/>
</dbReference>
<proteinExistence type="predicted"/>
<evidence type="ECO:0000256" key="1">
    <source>
        <dbReference type="SAM" id="SignalP"/>
    </source>
</evidence>
<evidence type="ECO:0008006" key="4">
    <source>
        <dbReference type="Google" id="ProtNLM"/>
    </source>
</evidence>
<gene>
    <name evidence="2" type="ORF">T9A_01385</name>
</gene>
<name>A0ABR4WD65_9GAMM</name>
<dbReference type="EMBL" id="ARXU01000004">
    <property type="protein sequence ID" value="KGD61436.1"/>
    <property type="molecule type" value="Genomic_DNA"/>
</dbReference>
<protein>
    <recommendedName>
        <fullName evidence="4">PepSY domain-containing protein</fullName>
    </recommendedName>
</protein>
<feature type="chain" id="PRO_5047483817" description="PepSY domain-containing protein" evidence="1">
    <location>
        <begin position="22"/>
        <end position="115"/>
    </location>
</feature>
<sequence length="115" mass="12807">MRWMKILMTMMALSFASPVFSHGGGHATVTADQAEEVAKYVAVELTEEDRGMGFGKLDESWREIPDESVGISKSGPGYYIVAMNHEDEERTLYILMSNTGNVYDVNFTGEFKGID</sequence>
<accession>A0ABR4WD65</accession>
<evidence type="ECO:0000313" key="2">
    <source>
        <dbReference type="EMBL" id="KGD61436.1"/>
    </source>
</evidence>
<dbReference type="RefSeq" id="WP_035246386.1">
    <property type="nucleotide sequence ID" value="NZ_ARXU01000004.1"/>
</dbReference>